<dbReference type="AlphaFoldDB" id="A0A1I2CJ47"/>
<protein>
    <submittedName>
        <fullName evidence="8">RNA polymerase sigma-70 factor, ECF subfamily</fullName>
    </submittedName>
</protein>
<dbReference type="STRING" id="285351.SAMN04488035_0151"/>
<dbReference type="GO" id="GO:0003677">
    <property type="term" value="F:DNA binding"/>
    <property type="evidence" value="ECO:0007669"/>
    <property type="project" value="UniProtKB-KW"/>
</dbReference>
<dbReference type="InterPro" id="IPR013325">
    <property type="entry name" value="RNA_pol_sigma_r2"/>
</dbReference>
<dbReference type="EMBL" id="FONZ01000001">
    <property type="protein sequence ID" value="SFE68419.1"/>
    <property type="molecule type" value="Genomic_DNA"/>
</dbReference>
<keyword evidence="3" id="KW-0731">Sigma factor</keyword>
<dbReference type="GO" id="GO:0006352">
    <property type="term" value="P:DNA-templated transcription initiation"/>
    <property type="evidence" value="ECO:0007669"/>
    <property type="project" value="InterPro"/>
</dbReference>
<dbReference type="SUPFAM" id="SSF88946">
    <property type="entry name" value="Sigma2 domain of RNA polymerase sigma factors"/>
    <property type="match status" value="1"/>
</dbReference>
<keyword evidence="5" id="KW-0804">Transcription</keyword>
<evidence type="ECO:0000256" key="2">
    <source>
        <dbReference type="ARBA" id="ARBA00023015"/>
    </source>
</evidence>
<evidence type="ECO:0000313" key="9">
    <source>
        <dbReference type="Proteomes" id="UP000198520"/>
    </source>
</evidence>
<dbReference type="InterPro" id="IPR013324">
    <property type="entry name" value="RNA_pol_sigma_r3/r4-like"/>
</dbReference>
<dbReference type="PANTHER" id="PTHR43133:SF62">
    <property type="entry name" value="RNA POLYMERASE SIGMA FACTOR SIGZ"/>
    <property type="match status" value="1"/>
</dbReference>
<dbReference type="NCBIfam" id="TIGR02937">
    <property type="entry name" value="sigma70-ECF"/>
    <property type="match status" value="1"/>
</dbReference>
<dbReference type="InterPro" id="IPR014284">
    <property type="entry name" value="RNA_pol_sigma-70_dom"/>
</dbReference>
<accession>A0A1I2CJ47</accession>
<gene>
    <name evidence="8" type="ORF">SAMN04488035_0151</name>
</gene>
<evidence type="ECO:0000313" key="8">
    <source>
        <dbReference type="EMBL" id="SFE68419.1"/>
    </source>
</evidence>
<evidence type="ECO:0000256" key="4">
    <source>
        <dbReference type="ARBA" id="ARBA00023125"/>
    </source>
</evidence>
<dbReference type="Pfam" id="PF04542">
    <property type="entry name" value="Sigma70_r2"/>
    <property type="match status" value="1"/>
</dbReference>
<evidence type="ECO:0000256" key="3">
    <source>
        <dbReference type="ARBA" id="ARBA00023082"/>
    </source>
</evidence>
<dbReference type="InterPro" id="IPR039425">
    <property type="entry name" value="RNA_pol_sigma-70-like"/>
</dbReference>
<dbReference type="CDD" id="cd06171">
    <property type="entry name" value="Sigma70_r4"/>
    <property type="match status" value="1"/>
</dbReference>
<dbReference type="Gene3D" id="1.10.10.10">
    <property type="entry name" value="Winged helix-like DNA-binding domain superfamily/Winged helix DNA-binding domain"/>
    <property type="match status" value="1"/>
</dbReference>
<evidence type="ECO:0000256" key="5">
    <source>
        <dbReference type="ARBA" id="ARBA00023163"/>
    </source>
</evidence>
<dbReference type="Pfam" id="PF04545">
    <property type="entry name" value="Sigma70_r4"/>
    <property type="match status" value="1"/>
</dbReference>
<dbReference type="SUPFAM" id="SSF88659">
    <property type="entry name" value="Sigma3 and sigma4 domains of RNA polymerase sigma factors"/>
    <property type="match status" value="1"/>
</dbReference>
<dbReference type="Proteomes" id="UP000198520">
    <property type="component" value="Unassembled WGS sequence"/>
</dbReference>
<sequence length="191" mass="21024">MHTSDVLAPNSWDEPRLASAFVAGDDAALAEMYRRWSALVHTLAARALGGASEADDVTQQVFVNAWRGRASYTAGRPLGGWLTGITRNVIADMLDRRARDRRDALAVAHEAGAAPAVHHEAARVVERVTVADEMDRLGEPQRTILGLAFYEDLTHDQIALRLDLPLGTVKSHIRRSLTRLRTRLEVNDGAR</sequence>
<name>A0A1I2CJ47_9MICO</name>
<proteinExistence type="inferred from homology"/>
<keyword evidence="9" id="KW-1185">Reference proteome</keyword>
<dbReference type="PANTHER" id="PTHR43133">
    <property type="entry name" value="RNA POLYMERASE ECF-TYPE SIGMA FACTO"/>
    <property type="match status" value="1"/>
</dbReference>
<evidence type="ECO:0000256" key="1">
    <source>
        <dbReference type="ARBA" id="ARBA00010641"/>
    </source>
</evidence>
<keyword evidence="4" id="KW-0238">DNA-binding</keyword>
<dbReference type="InterPro" id="IPR007630">
    <property type="entry name" value="RNA_pol_sigma70_r4"/>
</dbReference>
<feature type="domain" description="RNA polymerase sigma-70 region 4" evidence="7">
    <location>
        <begin position="134"/>
        <end position="181"/>
    </location>
</feature>
<organism evidence="8 9">
    <name type="scientific">Flavimobilis marinus</name>
    <dbReference type="NCBI Taxonomy" id="285351"/>
    <lineage>
        <taxon>Bacteria</taxon>
        <taxon>Bacillati</taxon>
        <taxon>Actinomycetota</taxon>
        <taxon>Actinomycetes</taxon>
        <taxon>Micrococcales</taxon>
        <taxon>Jonesiaceae</taxon>
        <taxon>Flavimobilis</taxon>
    </lineage>
</organism>
<dbReference type="GO" id="GO:0016987">
    <property type="term" value="F:sigma factor activity"/>
    <property type="evidence" value="ECO:0007669"/>
    <property type="project" value="UniProtKB-KW"/>
</dbReference>
<keyword evidence="2" id="KW-0805">Transcription regulation</keyword>
<feature type="domain" description="RNA polymerase sigma-70 region 2" evidence="6">
    <location>
        <begin position="32"/>
        <end position="99"/>
    </location>
</feature>
<evidence type="ECO:0000259" key="7">
    <source>
        <dbReference type="Pfam" id="PF04545"/>
    </source>
</evidence>
<evidence type="ECO:0000259" key="6">
    <source>
        <dbReference type="Pfam" id="PF04542"/>
    </source>
</evidence>
<reference evidence="9" key="1">
    <citation type="submission" date="2016-10" db="EMBL/GenBank/DDBJ databases">
        <authorList>
            <person name="Varghese N."/>
            <person name="Submissions S."/>
        </authorList>
    </citation>
    <scope>NUCLEOTIDE SEQUENCE [LARGE SCALE GENOMIC DNA]</scope>
    <source>
        <strain evidence="9">DSM 19083</strain>
    </source>
</reference>
<dbReference type="InterPro" id="IPR036388">
    <property type="entry name" value="WH-like_DNA-bd_sf"/>
</dbReference>
<dbReference type="InterPro" id="IPR007627">
    <property type="entry name" value="RNA_pol_sigma70_r2"/>
</dbReference>
<comment type="similarity">
    <text evidence="1">Belongs to the sigma-70 factor family. ECF subfamily.</text>
</comment>
<dbReference type="Gene3D" id="1.10.1740.10">
    <property type="match status" value="1"/>
</dbReference>